<accession>A0AAD5MDV3</accession>
<protein>
    <submittedName>
        <fullName evidence="1">Uncharacterized protein</fullName>
    </submittedName>
</protein>
<name>A0AAD5MDV3_PARTN</name>
<gene>
    <name evidence="1" type="ORF">KIN20_000811</name>
</gene>
<organism evidence="1 2">
    <name type="scientific">Parelaphostrongylus tenuis</name>
    <name type="common">Meningeal worm</name>
    <dbReference type="NCBI Taxonomy" id="148309"/>
    <lineage>
        <taxon>Eukaryota</taxon>
        <taxon>Metazoa</taxon>
        <taxon>Ecdysozoa</taxon>
        <taxon>Nematoda</taxon>
        <taxon>Chromadorea</taxon>
        <taxon>Rhabditida</taxon>
        <taxon>Rhabditina</taxon>
        <taxon>Rhabditomorpha</taxon>
        <taxon>Strongyloidea</taxon>
        <taxon>Metastrongylidae</taxon>
        <taxon>Parelaphostrongylus</taxon>
    </lineage>
</organism>
<keyword evidence="2" id="KW-1185">Reference proteome</keyword>
<dbReference type="EMBL" id="JAHQIW010000117">
    <property type="protein sequence ID" value="KAJ1346114.1"/>
    <property type="molecule type" value="Genomic_DNA"/>
</dbReference>
<sequence>MYDKLLRILCNQMLSVYSSVRSTVRKVSQGRNRSLNVVIAVVTRIQTLASWTTTCTRGSVVGCSTAAHAIPVRFSANAANAPCGGDPYSNVGRPMHQMTVKYIGRPTFDYGSPPHDALIALAGSRTWIAWAAVGVLAVSYEYMLHLRSTFEHGSPVHSNCLFAFVRAILTPKGRRIPARVHDCLKAFIAAENFLLDIW</sequence>
<dbReference type="AlphaFoldDB" id="A0AAD5MDV3"/>
<comment type="caution">
    <text evidence="1">The sequence shown here is derived from an EMBL/GenBank/DDBJ whole genome shotgun (WGS) entry which is preliminary data.</text>
</comment>
<proteinExistence type="predicted"/>
<evidence type="ECO:0000313" key="1">
    <source>
        <dbReference type="EMBL" id="KAJ1346114.1"/>
    </source>
</evidence>
<reference evidence="1" key="1">
    <citation type="submission" date="2021-06" db="EMBL/GenBank/DDBJ databases">
        <title>Parelaphostrongylus tenuis whole genome reference sequence.</title>
        <authorList>
            <person name="Garwood T.J."/>
            <person name="Larsen P.A."/>
            <person name="Fountain-Jones N.M."/>
            <person name="Garbe J.R."/>
            <person name="Macchietto M.G."/>
            <person name="Kania S.A."/>
            <person name="Gerhold R.W."/>
            <person name="Richards J.E."/>
            <person name="Wolf T.M."/>
        </authorList>
    </citation>
    <scope>NUCLEOTIDE SEQUENCE</scope>
    <source>
        <strain evidence="1">MNPRO001-30</strain>
        <tissue evidence="1">Meninges</tissue>
    </source>
</reference>
<dbReference type="Proteomes" id="UP001196413">
    <property type="component" value="Unassembled WGS sequence"/>
</dbReference>
<evidence type="ECO:0000313" key="2">
    <source>
        <dbReference type="Proteomes" id="UP001196413"/>
    </source>
</evidence>